<feature type="compositionally biased region" description="Polar residues" evidence="1">
    <location>
        <begin position="90"/>
        <end position="110"/>
    </location>
</feature>
<dbReference type="Proteomes" id="UP001595843">
    <property type="component" value="Unassembled WGS sequence"/>
</dbReference>
<dbReference type="RefSeq" id="WP_380701789.1">
    <property type="nucleotide sequence ID" value="NZ_JBHSAP010000007.1"/>
</dbReference>
<evidence type="ECO:0000256" key="1">
    <source>
        <dbReference type="SAM" id="MobiDB-lite"/>
    </source>
</evidence>
<comment type="caution">
    <text evidence="4">The sequence shown here is derived from an EMBL/GenBank/DDBJ whole genome shotgun (WGS) entry which is preliminary data.</text>
</comment>
<dbReference type="PANTHER" id="PTHR31157:SF1">
    <property type="entry name" value="SCP DOMAIN-CONTAINING PROTEIN"/>
    <property type="match status" value="1"/>
</dbReference>
<keyword evidence="2" id="KW-0732">Signal</keyword>
<gene>
    <name evidence="4" type="ORF">ACFOUO_02400</name>
</gene>
<name>A0ABV8JEB0_9BACL</name>
<keyword evidence="5" id="KW-1185">Reference proteome</keyword>
<protein>
    <submittedName>
        <fullName evidence="4">CAP domain-containing protein</fullName>
    </submittedName>
</protein>
<dbReference type="SUPFAM" id="SSF55797">
    <property type="entry name" value="PR-1-like"/>
    <property type="match status" value="1"/>
</dbReference>
<reference evidence="5" key="1">
    <citation type="journal article" date="2019" name="Int. J. Syst. Evol. Microbiol.">
        <title>The Global Catalogue of Microorganisms (GCM) 10K type strain sequencing project: providing services to taxonomists for standard genome sequencing and annotation.</title>
        <authorList>
            <consortium name="The Broad Institute Genomics Platform"/>
            <consortium name="The Broad Institute Genome Sequencing Center for Infectious Disease"/>
            <person name="Wu L."/>
            <person name="Ma J."/>
        </authorList>
    </citation>
    <scope>NUCLEOTIDE SEQUENCE [LARGE SCALE GENOMIC DNA]</scope>
    <source>
        <strain evidence="5">IBRC-M 10813</strain>
    </source>
</reference>
<sequence>MKKSGLILFLTVLTFGLVSAGPAPTIDAREKGESLTCDRIVQNAVIGYQMRMLKEENPSWFVTKKPKKVTKKKKRPKAVQQPTDNRDKANSSGNQTPSTTPSTGSNQPSSMKAIEREVVQLVNQERAKNRLKPLRADGKLSSVARDKSKDMIANNYFSHDSPTYGSPFDMMKRYGIRYSTAAENIAGGQSTAKKVMEGWMNSEGHRANILNPDLTTIGVGYARGGSYGHYWTQMFIAK</sequence>
<dbReference type="InterPro" id="IPR014258">
    <property type="entry name" value="CAP_domain_YkwD-like"/>
</dbReference>
<evidence type="ECO:0000313" key="5">
    <source>
        <dbReference type="Proteomes" id="UP001595843"/>
    </source>
</evidence>
<dbReference type="EMBL" id="JBHSAP010000007">
    <property type="protein sequence ID" value="MFC4075654.1"/>
    <property type="molecule type" value="Genomic_DNA"/>
</dbReference>
<feature type="domain" description="SCP" evidence="3">
    <location>
        <begin position="120"/>
        <end position="235"/>
    </location>
</feature>
<feature type="region of interest" description="Disordered" evidence="1">
    <location>
        <begin position="64"/>
        <end position="111"/>
    </location>
</feature>
<organism evidence="4 5">
    <name type="scientific">Salinithrix halophila</name>
    <dbReference type="NCBI Taxonomy" id="1485204"/>
    <lineage>
        <taxon>Bacteria</taxon>
        <taxon>Bacillati</taxon>
        <taxon>Bacillota</taxon>
        <taxon>Bacilli</taxon>
        <taxon>Bacillales</taxon>
        <taxon>Thermoactinomycetaceae</taxon>
        <taxon>Salinithrix</taxon>
    </lineage>
</organism>
<feature type="signal peptide" evidence="2">
    <location>
        <begin position="1"/>
        <end position="20"/>
    </location>
</feature>
<evidence type="ECO:0000256" key="2">
    <source>
        <dbReference type="SAM" id="SignalP"/>
    </source>
</evidence>
<dbReference type="Gene3D" id="3.40.33.10">
    <property type="entry name" value="CAP"/>
    <property type="match status" value="1"/>
</dbReference>
<dbReference type="Pfam" id="PF00188">
    <property type="entry name" value="CAP"/>
    <property type="match status" value="1"/>
</dbReference>
<accession>A0ABV8JEB0</accession>
<evidence type="ECO:0000313" key="4">
    <source>
        <dbReference type="EMBL" id="MFC4075654.1"/>
    </source>
</evidence>
<dbReference type="InterPro" id="IPR035940">
    <property type="entry name" value="CAP_sf"/>
</dbReference>
<dbReference type="PANTHER" id="PTHR31157">
    <property type="entry name" value="SCP DOMAIN-CONTAINING PROTEIN"/>
    <property type="match status" value="1"/>
</dbReference>
<feature type="chain" id="PRO_5045888244" evidence="2">
    <location>
        <begin position="21"/>
        <end position="238"/>
    </location>
</feature>
<evidence type="ECO:0000259" key="3">
    <source>
        <dbReference type="Pfam" id="PF00188"/>
    </source>
</evidence>
<dbReference type="NCBIfam" id="TIGR02909">
    <property type="entry name" value="spore_YkwD"/>
    <property type="match status" value="1"/>
</dbReference>
<feature type="compositionally biased region" description="Basic residues" evidence="1">
    <location>
        <begin position="64"/>
        <end position="77"/>
    </location>
</feature>
<dbReference type="InterPro" id="IPR014044">
    <property type="entry name" value="CAP_dom"/>
</dbReference>
<proteinExistence type="predicted"/>
<dbReference type="CDD" id="cd05379">
    <property type="entry name" value="CAP_bacterial"/>
    <property type="match status" value="1"/>
</dbReference>